<dbReference type="InterPro" id="IPR027417">
    <property type="entry name" value="P-loop_NTPase"/>
</dbReference>
<dbReference type="GO" id="GO:0005524">
    <property type="term" value="F:ATP binding"/>
    <property type="evidence" value="ECO:0007669"/>
    <property type="project" value="UniProtKB-KW"/>
</dbReference>
<organism evidence="8 9">
    <name type="scientific">Streptomyces actuosus</name>
    <dbReference type="NCBI Taxonomy" id="1885"/>
    <lineage>
        <taxon>Bacteria</taxon>
        <taxon>Bacillati</taxon>
        <taxon>Actinomycetota</taxon>
        <taxon>Actinomycetes</taxon>
        <taxon>Kitasatosporales</taxon>
        <taxon>Streptomycetaceae</taxon>
        <taxon>Streptomyces</taxon>
    </lineage>
</organism>
<feature type="domain" description="ABC transporter" evidence="7">
    <location>
        <begin position="19"/>
        <end position="244"/>
    </location>
</feature>
<comment type="subcellular location">
    <subcellularLocation>
        <location evidence="1">Cell membrane</location>
        <topology evidence="1">Peripheral membrane protein</topology>
    </subcellularLocation>
</comment>
<gene>
    <name evidence="8" type="ORF">JS756_20535</name>
</gene>
<name>A0ABS2VTS1_STRAS</name>
<proteinExistence type="predicted"/>
<evidence type="ECO:0000256" key="4">
    <source>
        <dbReference type="ARBA" id="ARBA00022840"/>
    </source>
</evidence>
<evidence type="ECO:0000313" key="9">
    <source>
        <dbReference type="Proteomes" id="UP000788262"/>
    </source>
</evidence>
<dbReference type="InterPro" id="IPR003593">
    <property type="entry name" value="AAA+_ATPase"/>
</dbReference>
<dbReference type="Proteomes" id="UP000788262">
    <property type="component" value="Unassembled WGS sequence"/>
</dbReference>
<dbReference type="SUPFAM" id="SSF52540">
    <property type="entry name" value="P-loop containing nucleoside triphosphate hydrolases"/>
    <property type="match status" value="1"/>
</dbReference>
<protein>
    <submittedName>
        <fullName evidence="8">ABC transporter ATP-binding protein</fullName>
    </submittedName>
</protein>
<dbReference type="InterPro" id="IPR050763">
    <property type="entry name" value="ABC_transporter_ATP-binding"/>
</dbReference>
<reference evidence="8 9" key="1">
    <citation type="submission" date="2021-02" db="EMBL/GenBank/DDBJ databases">
        <title>Whole genome sequencing of Streptomyces actuosus VRA1.</title>
        <authorList>
            <person name="Sen G."/>
            <person name="Sen A."/>
        </authorList>
    </citation>
    <scope>NUCLEOTIDE SEQUENCE [LARGE SCALE GENOMIC DNA]</scope>
    <source>
        <strain evidence="8 9">VRA1</strain>
    </source>
</reference>
<dbReference type="InterPro" id="IPR017871">
    <property type="entry name" value="ABC_transporter-like_CS"/>
</dbReference>
<dbReference type="PANTHER" id="PTHR42711">
    <property type="entry name" value="ABC TRANSPORTER ATP-BINDING PROTEIN"/>
    <property type="match status" value="1"/>
</dbReference>
<sequence length="345" mass="36985">MTVTRKGSHPARTGAPVVLEAAALRKNYGDRAVLTGVSVRVHEGEIVGLVGPNGAGKTTFLECVEGIRRPDGGTVSVAGLSRSDGPAAYHLAFGAQLQESSLAERLRVAEAMELFAGFYDDPWDPEDLLERIGLTEHRRVFYRRLSGGQKRRLTLALALLGRPPVLLLDEPTTGLDPHARLELWGVLEQLTGTRTAVLLATHDLHEAQSRCHRVYVLDGGRIAAEGPVTELLDAAGLTTRLRLPDRPWTQGLLSGVPGWTTSRVVAGTHYAYGEDGFAEKALAALRAGAGAVHGDPVDLRHVLAAASTGPTDLEDLYLTRTGTPYEPPHAPHRRRESAEPPAAGD</sequence>
<dbReference type="PROSITE" id="PS00211">
    <property type="entry name" value="ABC_TRANSPORTER_1"/>
    <property type="match status" value="1"/>
</dbReference>
<dbReference type="InterPro" id="IPR003439">
    <property type="entry name" value="ABC_transporter-like_ATP-bd"/>
</dbReference>
<dbReference type="CDD" id="cd03230">
    <property type="entry name" value="ABC_DR_subfamily_A"/>
    <property type="match status" value="1"/>
</dbReference>
<evidence type="ECO:0000256" key="3">
    <source>
        <dbReference type="ARBA" id="ARBA00022741"/>
    </source>
</evidence>
<keyword evidence="9" id="KW-1185">Reference proteome</keyword>
<keyword evidence="4 8" id="KW-0067">ATP-binding</keyword>
<evidence type="ECO:0000256" key="5">
    <source>
        <dbReference type="ARBA" id="ARBA00023251"/>
    </source>
</evidence>
<dbReference type="EMBL" id="JAFFZS010000016">
    <property type="protein sequence ID" value="MBN0046445.1"/>
    <property type="molecule type" value="Genomic_DNA"/>
</dbReference>
<dbReference type="PROSITE" id="PS50893">
    <property type="entry name" value="ABC_TRANSPORTER_2"/>
    <property type="match status" value="1"/>
</dbReference>
<evidence type="ECO:0000259" key="7">
    <source>
        <dbReference type="PROSITE" id="PS50893"/>
    </source>
</evidence>
<evidence type="ECO:0000256" key="6">
    <source>
        <dbReference type="SAM" id="MobiDB-lite"/>
    </source>
</evidence>
<evidence type="ECO:0000256" key="1">
    <source>
        <dbReference type="ARBA" id="ARBA00004202"/>
    </source>
</evidence>
<keyword evidence="5" id="KW-0046">Antibiotic resistance</keyword>
<dbReference type="RefSeq" id="WP_205384598.1">
    <property type="nucleotide sequence ID" value="NZ_JAFFZS010000016.1"/>
</dbReference>
<dbReference type="Gene3D" id="3.40.50.300">
    <property type="entry name" value="P-loop containing nucleotide triphosphate hydrolases"/>
    <property type="match status" value="1"/>
</dbReference>
<keyword evidence="3" id="KW-0547">Nucleotide-binding</keyword>
<dbReference type="PANTHER" id="PTHR42711:SF16">
    <property type="entry name" value="ABC TRANSPORTER ATP-BINDING PROTEIN"/>
    <property type="match status" value="1"/>
</dbReference>
<comment type="caution">
    <text evidence="8">The sequence shown here is derived from an EMBL/GenBank/DDBJ whole genome shotgun (WGS) entry which is preliminary data.</text>
</comment>
<dbReference type="Pfam" id="PF00005">
    <property type="entry name" value="ABC_tran"/>
    <property type="match status" value="1"/>
</dbReference>
<accession>A0ABS2VTS1</accession>
<evidence type="ECO:0000256" key="2">
    <source>
        <dbReference type="ARBA" id="ARBA00022448"/>
    </source>
</evidence>
<keyword evidence="2" id="KW-0813">Transport</keyword>
<feature type="region of interest" description="Disordered" evidence="6">
    <location>
        <begin position="320"/>
        <end position="345"/>
    </location>
</feature>
<dbReference type="SMART" id="SM00382">
    <property type="entry name" value="AAA"/>
    <property type="match status" value="1"/>
</dbReference>
<evidence type="ECO:0000313" key="8">
    <source>
        <dbReference type="EMBL" id="MBN0046445.1"/>
    </source>
</evidence>